<dbReference type="Pfam" id="PF23413">
    <property type="entry name" value="zf_RING_Vps8_fungal"/>
    <property type="match status" value="1"/>
</dbReference>
<evidence type="ECO:0000313" key="2">
    <source>
        <dbReference type="EMBL" id="KTA96965.1"/>
    </source>
</evidence>
<dbReference type="Proteomes" id="UP000054886">
    <property type="component" value="Unassembled WGS sequence"/>
</dbReference>
<proteinExistence type="predicted"/>
<comment type="caution">
    <text evidence="2">The sequence shown here is derived from an EMBL/GenBank/DDBJ whole genome shotgun (WGS) entry which is preliminary data.</text>
</comment>
<dbReference type="VEuPathDB" id="FungiDB:CAGL0A00781g"/>
<dbReference type="AlphaFoldDB" id="A0A0W0CD74"/>
<dbReference type="GO" id="GO:0006623">
    <property type="term" value="P:protein targeting to vacuole"/>
    <property type="evidence" value="ECO:0007669"/>
    <property type="project" value="InterPro"/>
</dbReference>
<dbReference type="VEuPathDB" id="FungiDB:B1J91_A00781g"/>
<reference evidence="2 3" key="1">
    <citation type="submission" date="2015-10" db="EMBL/GenBank/DDBJ databases">
        <title>Draft genomes sequences of Candida glabrata isolates 1A, 1B, 2A, 2B, 3A and 3B.</title>
        <authorList>
            <person name="Haavelsrud O.E."/>
            <person name="Gaustad P."/>
        </authorList>
    </citation>
    <scope>NUCLEOTIDE SEQUENCE [LARGE SCALE GENOMIC DNA]</scope>
    <source>
        <strain evidence="2">910700640</strain>
    </source>
</reference>
<organism evidence="2 3">
    <name type="scientific">Candida glabrata</name>
    <name type="common">Yeast</name>
    <name type="synonym">Torulopsis glabrata</name>
    <dbReference type="NCBI Taxonomy" id="5478"/>
    <lineage>
        <taxon>Eukaryota</taxon>
        <taxon>Fungi</taxon>
        <taxon>Dikarya</taxon>
        <taxon>Ascomycota</taxon>
        <taxon>Saccharomycotina</taxon>
        <taxon>Saccharomycetes</taxon>
        <taxon>Saccharomycetales</taxon>
        <taxon>Saccharomycetaceae</taxon>
        <taxon>Nakaseomyces</taxon>
    </lineage>
</organism>
<dbReference type="EMBL" id="LLZZ01000164">
    <property type="protein sequence ID" value="KTA96965.1"/>
    <property type="molecule type" value="Genomic_DNA"/>
</dbReference>
<accession>A0A0W0CD74</accession>
<dbReference type="GO" id="GO:0030897">
    <property type="term" value="C:HOPS complex"/>
    <property type="evidence" value="ECO:0007669"/>
    <property type="project" value="TreeGrafter"/>
</dbReference>
<dbReference type="PANTHER" id="PTHR12616">
    <property type="entry name" value="VACUOLAR PROTEIN SORTING VPS41"/>
    <property type="match status" value="1"/>
</dbReference>
<dbReference type="VEuPathDB" id="FungiDB:GWK60_A00671"/>
<protein>
    <submittedName>
        <fullName evidence="2">Vacuolar protein sorting-associated protein 8</fullName>
    </submittedName>
</protein>
<dbReference type="InterPro" id="IPR036322">
    <property type="entry name" value="WD40_repeat_dom_sf"/>
</dbReference>
<dbReference type="InterPro" id="IPR025941">
    <property type="entry name" value="Vps8_central_dom"/>
</dbReference>
<dbReference type="Pfam" id="PF23410">
    <property type="entry name" value="Beta-prop_VPS8"/>
    <property type="match status" value="1"/>
</dbReference>
<dbReference type="Pfam" id="PF12816">
    <property type="entry name" value="TPR_Vps8"/>
    <property type="match status" value="1"/>
</dbReference>
<dbReference type="VEuPathDB" id="FungiDB:GVI51_A00605"/>
<sequence>MDEGKTDASGLGKMLTGSYIVDKDNDYCKESVLNERGKKLIKNVSNCSDSEVYASRMLEQLPLDYFTKSEMARSLIKWSSYSHIYSSLTPYGYPTCFLPTRSHLVIGTSKGMILIFDFREFLHGILIPQSSTSDADNALRDAVKILKISEDGTHVAGAYESGHVFLWDINITGSNGSDDSKIEPIRAILYVDDYINMTVIGLDFYGNRHTGLIVGVQETGTITYHSGKRNHLWKLVYTNAIVLKVPSNERLLLCNCKAYEDVVFCGILTSKYFAVMKLGEVPKLIYNEPIKATSQQLGLNYSMSWNANISRVAYSVNTNLSCVALEGNKAYELMKVHDYTTSESISSLQWLSRDLVGVLTISHQFLLLDSSNGFKANAIVDLLEQDILRPPSTHFQWYDSKAFLFSTYSFKIGHLMTWSQLVLTSVQKGNYIESLLLLEYFLNEESKLNNILFYENKDTPKKKVLFEPFYNLAMAAVGFLIKSEIASNSKYEELFTLIFRIWGQFTNGRQSSIVANEDLIDKISELLPNEKKSLYYEALALAVVYGKVKRLPAESFKELIQDQATKRHVIRLQEILTSLDVANLDIDLAVRVCNKEGLIDLSIYIWNMIFNDYLTPFIEFLQSIATSNGTKTKAAQNLSIGINDPRMVFKYLECIFGSKQYPLGNRNIPVKSAQIAFEQILSVLFSGTSIRWPLSSTNNFQLYKMDEEPAFPYLTLLLDYNVESCLQMLDHLFESDILNVDESDLYGDSVFSRQYITEILMDYMLNNKNNGNGVAVGTFIARNCPKYPQFIHVSNKYYDSIIDVICNNKIESLKKRSETALEAIISKYTPKDENQFVEMLKKNMFLKALVMFYRISNKFSDMIEIIVGDESASAFTSQETSDILNFVLRNVKESIDKLKIKDAIACHFNQIIQNVDLDEFITICQNFDPALHDSILLNEDEDLKYRYINILFDDTKLLPEERPALLGWYLHESVKRGDEKKLIDLLNKITRPPKDVNNLIEYLIHSTFFESASILYSLLGDKFQQLRTLLSAVECLNKNNINQELIKPHIFKAVSIANSAVVDEKKYWCAILECLIRLFISDNISTVNGGFQLYSMMVNVFVSISEKGYDIDNEDTKRFSKIFENALENQELLLVKSNRFRDGFVEIFNQYNLSENVLKLVLAVVMNYSSESDILYLLSQRRGWSIGSDVCEICGKKLWGIGLAKKDFETWKIRFENESDFYKLSLNHDVVVFKCRHAFHDKCLGNLGQNGEYHCLFCRYKV</sequence>
<dbReference type="InterPro" id="IPR045111">
    <property type="entry name" value="Vps41/Vps8"/>
</dbReference>
<gene>
    <name evidence="2" type="ORF">AO440_000028</name>
</gene>
<evidence type="ECO:0000259" key="1">
    <source>
        <dbReference type="Pfam" id="PF12816"/>
    </source>
</evidence>
<dbReference type="GO" id="GO:0005770">
    <property type="term" value="C:late endosome"/>
    <property type="evidence" value="ECO:0007669"/>
    <property type="project" value="TreeGrafter"/>
</dbReference>
<dbReference type="SUPFAM" id="SSF50978">
    <property type="entry name" value="WD40 repeat-like"/>
    <property type="match status" value="1"/>
</dbReference>
<evidence type="ECO:0000313" key="3">
    <source>
        <dbReference type="Proteomes" id="UP000054886"/>
    </source>
</evidence>
<feature type="domain" description="Vacuolar protein sorting-associated protein 8 central" evidence="1">
    <location>
        <begin position="534"/>
        <end position="733"/>
    </location>
</feature>
<dbReference type="GO" id="GO:0034058">
    <property type="term" value="P:endosomal vesicle fusion"/>
    <property type="evidence" value="ECO:0007669"/>
    <property type="project" value="TreeGrafter"/>
</dbReference>
<dbReference type="PANTHER" id="PTHR12616:SF8">
    <property type="entry name" value="VACUOLAR PROTEIN SORTING-ASSOCIATED PROTEIN 8 HOMOLOG"/>
    <property type="match status" value="1"/>
</dbReference>
<name>A0A0W0CD74_CANGB</name>
<dbReference type="SUPFAM" id="SSF57850">
    <property type="entry name" value="RING/U-box"/>
    <property type="match status" value="1"/>
</dbReference>